<dbReference type="PROSITE" id="PS00107">
    <property type="entry name" value="PROTEIN_KINASE_ATP"/>
    <property type="match status" value="1"/>
</dbReference>
<feature type="region of interest" description="Disordered" evidence="8">
    <location>
        <begin position="1"/>
        <end position="20"/>
    </location>
</feature>
<keyword evidence="3 6" id="KW-0547">Nucleotide-binding</keyword>
<dbReference type="Gene3D" id="1.10.510.10">
    <property type="entry name" value="Transferase(Phosphotransferase) domain 1"/>
    <property type="match status" value="1"/>
</dbReference>
<evidence type="ECO:0000256" key="8">
    <source>
        <dbReference type="SAM" id="MobiDB-lite"/>
    </source>
</evidence>
<organism evidence="10 11">
    <name type="scientific">Hibiscus sabdariffa</name>
    <name type="common">roselle</name>
    <dbReference type="NCBI Taxonomy" id="183260"/>
    <lineage>
        <taxon>Eukaryota</taxon>
        <taxon>Viridiplantae</taxon>
        <taxon>Streptophyta</taxon>
        <taxon>Embryophyta</taxon>
        <taxon>Tracheophyta</taxon>
        <taxon>Spermatophyta</taxon>
        <taxon>Magnoliopsida</taxon>
        <taxon>eudicotyledons</taxon>
        <taxon>Gunneridae</taxon>
        <taxon>Pentapetalae</taxon>
        <taxon>rosids</taxon>
        <taxon>malvids</taxon>
        <taxon>Malvales</taxon>
        <taxon>Malvaceae</taxon>
        <taxon>Malvoideae</taxon>
        <taxon>Hibiscus</taxon>
    </lineage>
</organism>
<evidence type="ECO:0000256" key="2">
    <source>
        <dbReference type="ARBA" id="ARBA00022679"/>
    </source>
</evidence>
<dbReference type="InterPro" id="IPR000719">
    <property type="entry name" value="Prot_kinase_dom"/>
</dbReference>
<evidence type="ECO:0000256" key="3">
    <source>
        <dbReference type="ARBA" id="ARBA00022741"/>
    </source>
</evidence>
<name>A0ABR2C9D9_9ROSI</name>
<keyword evidence="11" id="KW-1185">Reference proteome</keyword>
<feature type="binding site" evidence="6">
    <location>
        <position position="84"/>
    </location>
    <ligand>
        <name>ATP</name>
        <dbReference type="ChEBI" id="CHEBI:30616"/>
    </ligand>
</feature>
<dbReference type="InterPro" id="IPR017441">
    <property type="entry name" value="Protein_kinase_ATP_BS"/>
</dbReference>
<accession>A0ABR2C9D9</accession>
<evidence type="ECO:0000256" key="5">
    <source>
        <dbReference type="ARBA" id="ARBA00022840"/>
    </source>
</evidence>
<protein>
    <recommendedName>
        <fullName evidence="9">Protein kinase domain-containing protein</fullName>
    </recommendedName>
</protein>
<gene>
    <name evidence="10" type="ORF">V6N12_066855</name>
</gene>
<dbReference type="SUPFAM" id="SSF56112">
    <property type="entry name" value="Protein kinase-like (PK-like)"/>
    <property type="match status" value="1"/>
</dbReference>
<feature type="domain" description="Protein kinase" evidence="9">
    <location>
        <begin position="53"/>
        <end position="331"/>
    </location>
</feature>
<evidence type="ECO:0000256" key="6">
    <source>
        <dbReference type="PROSITE-ProRule" id="PRU10141"/>
    </source>
</evidence>
<dbReference type="InterPro" id="IPR011009">
    <property type="entry name" value="Kinase-like_dom_sf"/>
</dbReference>
<dbReference type="PANTHER" id="PTHR47989">
    <property type="entry name" value="OS01G0750732 PROTEIN"/>
    <property type="match status" value="1"/>
</dbReference>
<dbReference type="PROSITE" id="PS50011">
    <property type="entry name" value="PROTEIN_KINASE_DOM"/>
    <property type="match status" value="1"/>
</dbReference>
<keyword evidence="2" id="KW-0808">Transferase</keyword>
<dbReference type="PANTHER" id="PTHR47989:SF47">
    <property type="entry name" value="SERINE_THREONINE-PROTEIN KINASE PBL28-RELATED"/>
    <property type="match status" value="1"/>
</dbReference>
<comment type="caution">
    <text evidence="10">The sequence shown here is derived from an EMBL/GenBank/DDBJ whole genome shotgun (WGS) entry which is preliminary data.</text>
</comment>
<evidence type="ECO:0000259" key="9">
    <source>
        <dbReference type="PROSITE" id="PS50011"/>
    </source>
</evidence>
<evidence type="ECO:0000256" key="7">
    <source>
        <dbReference type="RuleBase" id="RU000304"/>
    </source>
</evidence>
<comment type="similarity">
    <text evidence="7">Belongs to the protein kinase superfamily.</text>
</comment>
<dbReference type="SMART" id="SM00220">
    <property type="entry name" value="S_TKc"/>
    <property type="match status" value="1"/>
</dbReference>
<reference evidence="10 11" key="1">
    <citation type="journal article" date="2024" name="G3 (Bethesda)">
        <title>Genome assembly of Hibiscus sabdariffa L. provides insights into metabolisms of medicinal natural products.</title>
        <authorList>
            <person name="Kim T."/>
        </authorList>
    </citation>
    <scope>NUCLEOTIDE SEQUENCE [LARGE SCALE GENOMIC DNA]</scope>
    <source>
        <strain evidence="10">TK-2024</strain>
        <tissue evidence="10">Old leaves</tissue>
    </source>
</reference>
<proteinExistence type="inferred from homology"/>
<dbReference type="InterPro" id="IPR008271">
    <property type="entry name" value="Ser/Thr_kinase_AS"/>
</dbReference>
<evidence type="ECO:0000256" key="4">
    <source>
        <dbReference type="ARBA" id="ARBA00022777"/>
    </source>
</evidence>
<keyword evidence="1 7" id="KW-0723">Serine/threonine-protein kinase</keyword>
<dbReference type="Pfam" id="PF07714">
    <property type="entry name" value="PK_Tyr_Ser-Thr"/>
    <property type="match status" value="1"/>
</dbReference>
<sequence>MAASKSPDPPSGKHPSPNLFSFWRKSKKPTADSPPWTRLYRRFTLEELRIATLNFDLKLGQGGFSSVYKGFINGGFKETVAIKKYNSLNAPQLFLREMEFPAKRDHPNILSLTGYCIDGPHRYVVFEYMPHRNLHDQLHGKTDSKTLLSWKRRLEICIGAARGLEFLHSGNPLIIHRDIKSSNILLDKNWFPKISDFEISRFVSRSLSESDVHVSTVVAGTVGYLDPEFLWTSHLTMKSDVYSFGVVLFEVLSARKPMLIMEEQEISTGQWWRQCVEDGRPGEILDPRIMDEVEPDCLTAYANIAYACTNIRGSERPTMADVVKRLEQILLFQECFEAHVPFYPSCLKSLIPPPKNNERLTSTLSPPRKNEPLFEIEFQDSDISVSDYDSDELLRD</sequence>
<dbReference type="Proteomes" id="UP001472677">
    <property type="component" value="Unassembled WGS sequence"/>
</dbReference>
<dbReference type="Gene3D" id="3.30.200.20">
    <property type="entry name" value="Phosphorylase Kinase, domain 1"/>
    <property type="match status" value="1"/>
</dbReference>
<evidence type="ECO:0000256" key="1">
    <source>
        <dbReference type="ARBA" id="ARBA00022527"/>
    </source>
</evidence>
<dbReference type="InterPro" id="IPR001245">
    <property type="entry name" value="Ser-Thr/Tyr_kinase_cat_dom"/>
</dbReference>
<dbReference type="EMBL" id="JBBPBM010000061">
    <property type="protein sequence ID" value="KAK8516020.1"/>
    <property type="molecule type" value="Genomic_DNA"/>
</dbReference>
<evidence type="ECO:0000313" key="10">
    <source>
        <dbReference type="EMBL" id="KAK8516020.1"/>
    </source>
</evidence>
<dbReference type="PROSITE" id="PS00108">
    <property type="entry name" value="PROTEIN_KINASE_ST"/>
    <property type="match status" value="1"/>
</dbReference>
<keyword evidence="5 6" id="KW-0067">ATP-binding</keyword>
<keyword evidence="4" id="KW-0418">Kinase</keyword>
<evidence type="ECO:0000313" key="11">
    <source>
        <dbReference type="Proteomes" id="UP001472677"/>
    </source>
</evidence>